<dbReference type="InterPro" id="IPR055187">
    <property type="entry name" value="C2CH-3rd_BIRD-IDD"/>
</dbReference>
<evidence type="ECO:0000256" key="7">
    <source>
        <dbReference type="ARBA" id="ARBA00023163"/>
    </source>
</evidence>
<reference evidence="10 11" key="1">
    <citation type="submission" date="2019-07" db="EMBL/GenBank/DDBJ databases">
        <title>De Novo Assembly of kiwifruit Actinidia rufa.</title>
        <authorList>
            <person name="Sugita-Konishi S."/>
            <person name="Sato K."/>
            <person name="Mori E."/>
            <person name="Abe Y."/>
            <person name="Kisaki G."/>
            <person name="Hamano K."/>
            <person name="Suezawa K."/>
            <person name="Otani M."/>
            <person name="Fukuda T."/>
            <person name="Manabe T."/>
            <person name="Gomi K."/>
            <person name="Tabuchi M."/>
            <person name="Akimitsu K."/>
            <person name="Kataoka I."/>
        </authorList>
    </citation>
    <scope>NUCLEOTIDE SEQUENCE [LARGE SCALE GENOMIC DNA]</scope>
    <source>
        <strain evidence="11">cv. Fuchu</strain>
    </source>
</reference>
<evidence type="ECO:0000256" key="4">
    <source>
        <dbReference type="ARBA" id="ARBA00022833"/>
    </source>
</evidence>
<feature type="domain" description="C2H2-type" evidence="9">
    <location>
        <begin position="46"/>
        <end position="68"/>
    </location>
</feature>
<evidence type="ECO:0000256" key="1">
    <source>
        <dbReference type="ARBA" id="ARBA00022723"/>
    </source>
</evidence>
<name>A0A7J0FNE0_9ERIC</name>
<dbReference type="GO" id="GO:0003700">
    <property type="term" value="F:DNA-binding transcription factor activity"/>
    <property type="evidence" value="ECO:0007669"/>
    <property type="project" value="TreeGrafter"/>
</dbReference>
<keyword evidence="6" id="KW-0238">DNA-binding</keyword>
<evidence type="ECO:0000256" key="2">
    <source>
        <dbReference type="ARBA" id="ARBA00022737"/>
    </source>
</evidence>
<evidence type="ECO:0000259" key="9">
    <source>
        <dbReference type="PROSITE" id="PS50157"/>
    </source>
</evidence>
<dbReference type="SUPFAM" id="SSF57667">
    <property type="entry name" value="beta-beta-alpha zinc fingers"/>
    <property type="match status" value="1"/>
</dbReference>
<keyword evidence="3 8" id="KW-0863">Zinc-finger</keyword>
<dbReference type="PROSITE" id="PS50157">
    <property type="entry name" value="ZINC_FINGER_C2H2_2"/>
    <property type="match status" value="1"/>
</dbReference>
<keyword evidence="1" id="KW-0479">Metal-binding</keyword>
<dbReference type="Gene3D" id="3.30.160.60">
    <property type="entry name" value="Classic Zinc Finger"/>
    <property type="match status" value="1"/>
</dbReference>
<dbReference type="Proteomes" id="UP000585474">
    <property type="component" value="Unassembled WGS sequence"/>
</dbReference>
<evidence type="ECO:0000313" key="10">
    <source>
        <dbReference type="EMBL" id="GFY99906.1"/>
    </source>
</evidence>
<dbReference type="InterPro" id="IPR055185">
    <property type="entry name" value="C2CH-4th_BIRD-IDD"/>
</dbReference>
<gene>
    <name evidence="10" type="ORF">Acr_13g0013060</name>
</gene>
<evidence type="ECO:0000313" key="11">
    <source>
        <dbReference type="Proteomes" id="UP000585474"/>
    </source>
</evidence>
<protein>
    <submittedName>
        <fullName evidence="10">C2H2-like zinc finger protein</fullName>
    </submittedName>
</protein>
<dbReference type="FunFam" id="3.30.160.60:FF:000554">
    <property type="entry name" value="protein indeterminate-domain 12-like"/>
    <property type="match status" value="1"/>
</dbReference>
<evidence type="ECO:0000256" key="6">
    <source>
        <dbReference type="ARBA" id="ARBA00023125"/>
    </source>
</evidence>
<keyword evidence="7" id="KW-0804">Transcription</keyword>
<dbReference type="GO" id="GO:0003677">
    <property type="term" value="F:DNA binding"/>
    <property type="evidence" value="ECO:0007669"/>
    <property type="project" value="UniProtKB-KW"/>
</dbReference>
<dbReference type="InterPro" id="IPR013087">
    <property type="entry name" value="Znf_C2H2_type"/>
</dbReference>
<dbReference type="GO" id="GO:0008270">
    <property type="term" value="F:zinc ion binding"/>
    <property type="evidence" value="ECO:0007669"/>
    <property type="project" value="UniProtKB-KW"/>
</dbReference>
<keyword evidence="2" id="KW-0677">Repeat</keyword>
<organism evidence="10 11">
    <name type="scientific">Actinidia rufa</name>
    <dbReference type="NCBI Taxonomy" id="165716"/>
    <lineage>
        <taxon>Eukaryota</taxon>
        <taxon>Viridiplantae</taxon>
        <taxon>Streptophyta</taxon>
        <taxon>Embryophyta</taxon>
        <taxon>Tracheophyta</taxon>
        <taxon>Spermatophyta</taxon>
        <taxon>Magnoliopsida</taxon>
        <taxon>eudicotyledons</taxon>
        <taxon>Gunneridae</taxon>
        <taxon>Pentapetalae</taxon>
        <taxon>asterids</taxon>
        <taxon>Ericales</taxon>
        <taxon>Actinidiaceae</taxon>
        <taxon>Actinidia</taxon>
    </lineage>
</organism>
<keyword evidence="4" id="KW-0862">Zinc</keyword>
<dbReference type="GO" id="GO:0005634">
    <property type="term" value="C:nucleus"/>
    <property type="evidence" value="ECO:0007669"/>
    <property type="project" value="TreeGrafter"/>
</dbReference>
<dbReference type="PROSITE" id="PS00028">
    <property type="entry name" value="ZINC_FINGER_C2H2_1"/>
    <property type="match status" value="1"/>
</dbReference>
<dbReference type="Pfam" id="PF22995">
    <property type="entry name" value="C2CH-3rd_BIRD-IDD"/>
    <property type="match status" value="1"/>
</dbReference>
<sequence length="364" mass="40389">MLEILLFFLTDELSDFCVCFELVRDVDPDAEVVTLSPRTLMATNRYICEVCHKGFQRDQNLQLHRRGHNLPWKPKQRPTTQVKKRVYICPEPNCVHHDPSRALGDLTGIKKHFCRKHGEKKWKCDKCAKRYAVPSDWKAHAKICGTREKDSFVTHRALCDALTEENYKMNQTLAAEGGMMLHNSHQELFSSSMPVSDSNTMMNLSKPHDNIPLKPFWVHLHVGHCTVTKSSRNGCKISDSSINPILLRGFTSYSTSSSSSLNSSGSVHNTSNPIAASALGTNIASMEAAGGDQIPGYNYVPQNGGLYASLFPRPPSNGTTTNLMERQAFMGGGEKMTVDFLGVELSPAAAHSSFERKEATTVTL</sequence>
<evidence type="ECO:0000256" key="8">
    <source>
        <dbReference type="PROSITE-ProRule" id="PRU00042"/>
    </source>
</evidence>
<dbReference type="Pfam" id="PF22992">
    <property type="entry name" value="C2CH-4th_BIRD-IDD"/>
    <property type="match status" value="1"/>
</dbReference>
<keyword evidence="5" id="KW-0805">Transcription regulation</keyword>
<dbReference type="SMART" id="SM00355">
    <property type="entry name" value="ZnF_C2H2"/>
    <property type="match status" value="3"/>
</dbReference>
<dbReference type="OrthoDB" id="6354171at2759"/>
<dbReference type="EMBL" id="BJWL01000013">
    <property type="protein sequence ID" value="GFY99906.1"/>
    <property type="molecule type" value="Genomic_DNA"/>
</dbReference>
<evidence type="ECO:0000256" key="5">
    <source>
        <dbReference type="ARBA" id="ARBA00023015"/>
    </source>
</evidence>
<comment type="caution">
    <text evidence="10">The sequence shown here is derived from an EMBL/GenBank/DDBJ whole genome shotgun (WGS) entry which is preliminary data.</text>
</comment>
<accession>A0A7J0FNE0</accession>
<dbReference type="InterPro" id="IPR031140">
    <property type="entry name" value="IDD1-16"/>
</dbReference>
<dbReference type="InterPro" id="IPR036236">
    <property type="entry name" value="Znf_C2H2_sf"/>
</dbReference>
<dbReference type="AlphaFoldDB" id="A0A7J0FNE0"/>
<dbReference type="Pfam" id="PF22996">
    <property type="entry name" value="C2H2-2nd_BIRD-IDD"/>
    <property type="match status" value="1"/>
</dbReference>
<dbReference type="PANTHER" id="PTHR10593">
    <property type="entry name" value="SERINE/THREONINE-PROTEIN KINASE RIO"/>
    <property type="match status" value="1"/>
</dbReference>
<evidence type="ECO:0000256" key="3">
    <source>
        <dbReference type="ARBA" id="ARBA00022771"/>
    </source>
</evidence>
<dbReference type="InterPro" id="IPR055186">
    <property type="entry name" value="C2H2-2nd_BIRD-IDD"/>
</dbReference>
<dbReference type="PANTHER" id="PTHR10593:SF122">
    <property type="entry name" value="OS02G0518500 PROTEIN"/>
    <property type="match status" value="1"/>
</dbReference>
<proteinExistence type="predicted"/>
<keyword evidence="11" id="KW-1185">Reference proteome</keyword>